<reference evidence="2 3" key="1">
    <citation type="submission" date="2017-11" db="EMBL/GenBank/DDBJ databases">
        <title>Genomic Encyclopedia of Archaeal and Bacterial Type Strains, Phase II (KMG-II): From Individual Species to Whole Genera.</title>
        <authorList>
            <person name="Goeker M."/>
        </authorList>
    </citation>
    <scope>NUCLEOTIDE SEQUENCE [LARGE SCALE GENOMIC DNA]</scope>
    <source>
        <strain evidence="2 3">DSM 29128</strain>
    </source>
</reference>
<keyword evidence="2" id="KW-0378">Hydrolase</keyword>
<evidence type="ECO:0000313" key="3">
    <source>
        <dbReference type="Proteomes" id="UP000228531"/>
    </source>
</evidence>
<keyword evidence="1" id="KW-1133">Transmembrane helix</keyword>
<dbReference type="EMBL" id="PGTY01000001">
    <property type="protein sequence ID" value="PJI92024.1"/>
    <property type="molecule type" value="Genomic_DNA"/>
</dbReference>
<dbReference type="Gene3D" id="2.40.70.10">
    <property type="entry name" value="Acid Proteases"/>
    <property type="match status" value="1"/>
</dbReference>
<feature type="transmembrane region" description="Helical" evidence="1">
    <location>
        <begin position="22"/>
        <end position="42"/>
    </location>
</feature>
<dbReference type="CDD" id="cd05483">
    <property type="entry name" value="retropepsin_like_bacteria"/>
    <property type="match status" value="1"/>
</dbReference>
<organism evidence="2 3">
    <name type="scientific">Yoonia maricola</name>
    <dbReference type="NCBI Taxonomy" id="420999"/>
    <lineage>
        <taxon>Bacteria</taxon>
        <taxon>Pseudomonadati</taxon>
        <taxon>Pseudomonadota</taxon>
        <taxon>Alphaproteobacteria</taxon>
        <taxon>Rhodobacterales</taxon>
        <taxon>Paracoccaceae</taxon>
        <taxon>Yoonia</taxon>
    </lineage>
</organism>
<proteinExistence type="predicted"/>
<sequence length="208" mass="21832">MVYGVLGSAAKAYIDTMSTDQIMQLTYLVLLGAAIAGSAIVAGRKNMGKMAQQAAVWALIFIGAIGAYGLWEDISNDVNPRQAIIDSSTVAVPRGNDGHYHLTLEINNVPIAFVIDTGASQVVLTEQDAALIGIDPASLTYSSFANTANGVVSTAPVTLDEVVLGDITDRSVPAVVNGGEMDVSLLGMTYLGLYNRIEISNGQLVLNR</sequence>
<dbReference type="GO" id="GO:0006508">
    <property type="term" value="P:proteolysis"/>
    <property type="evidence" value="ECO:0007669"/>
    <property type="project" value="UniProtKB-KW"/>
</dbReference>
<dbReference type="InterPro" id="IPR021109">
    <property type="entry name" value="Peptidase_aspartic_dom_sf"/>
</dbReference>
<dbReference type="InterPro" id="IPR011969">
    <property type="entry name" value="Clan_AA_Asp_peptidase_C"/>
</dbReference>
<keyword evidence="1" id="KW-0472">Membrane</keyword>
<dbReference type="NCBIfam" id="TIGR02281">
    <property type="entry name" value="clan_AA_DTGA"/>
    <property type="match status" value="1"/>
</dbReference>
<comment type="caution">
    <text evidence="2">The sequence shown here is derived from an EMBL/GenBank/DDBJ whole genome shotgun (WGS) entry which is preliminary data.</text>
</comment>
<gene>
    <name evidence="2" type="ORF">BC777_0867</name>
</gene>
<accession>A0A2M8WM57</accession>
<name>A0A2M8WM57_9RHOB</name>
<dbReference type="SUPFAM" id="SSF50630">
    <property type="entry name" value="Acid proteases"/>
    <property type="match status" value="1"/>
</dbReference>
<keyword evidence="2" id="KW-0645">Protease</keyword>
<protein>
    <submittedName>
        <fullName evidence="2">Aspartyl protease family protein</fullName>
    </submittedName>
</protein>
<keyword evidence="3" id="KW-1185">Reference proteome</keyword>
<feature type="transmembrane region" description="Helical" evidence="1">
    <location>
        <begin position="54"/>
        <end position="71"/>
    </location>
</feature>
<dbReference type="GO" id="GO:0008233">
    <property type="term" value="F:peptidase activity"/>
    <property type="evidence" value="ECO:0007669"/>
    <property type="project" value="UniProtKB-KW"/>
</dbReference>
<evidence type="ECO:0000256" key="1">
    <source>
        <dbReference type="SAM" id="Phobius"/>
    </source>
</evidence>
<dbReference type="AlphaFoldDB" id="A0A2M8WM57"/>
<keyword evidence="1" id="KW-0812">Transmembrane</keyword>
<dbReference type="Proteomes" id="UP000228531">
    <property type="component" value="Unassembled WGS sequence"/>
</dbReference>
<dbReference type="Pfam" id="PF13975">
    <property type="entry name" value="gag-asp_proteas"/>
    <property type="match status" value="1"/>
</dbReference>
<dbReference type="InterPro" id="IPR034122">
    <property type="entry name" value="Retropepsin-like_bacterial"/>
</dbReference>
<evidence type="ECO:0000313" key="2">
    <source>
        <dbReference type="EMBL" id="PJI92024.1"/>
    </source>
</evidence>